<evidence type="ECO:0000256" key="16">
    <source>
        <dbReference type="HAMAP-Rule" id="MF_01274"/>
    </source>
</evidence>
<keyword evidence="11 16" id="KW-0067">ATP-binding</keyword>
<dbReference type="HAMAP" id="MF_01274">
    <property type="entry name" value="Pantothen_kinase_3"/>
    <property type="match status" value="1"/>
</dbReference>
<dbReference type="EC" id="2.7.1.33" evidence="6 16"/>
<feature type="binding site" evidence="16">
    <location>
        <position position="129"/>
    </location>
    <ligand>
        <name>K(+)</name>
        <dbReference type="ChEBI" id="CHEBI:29103"/>
    </ligand>
</feature>
<evidence type="ECO:0000256" key="15">
    <source>
        <dbReference type="ARBA" id="ARBA00040883"/>
    </source>
</evidence>
<dbReference type="NCBIfam" id="TIGR00671">
    <property type="entry name" value="baf"/>
    <property type="match status" value="1"/>
</dbReference>
<dbReference type="Proteomes" id="UP000317369">
    <property type="component" value="Chromosome"/>
</dbReference>
<accession>A0A517YQC0</accession>
<dbReference type="SUPFAM" id="SSF53067">
    <property type="entry name" value="Actin-like ATPase domain"/>
    <property type="match status" value="2"/>
</dbReference>
<dbReference type="InterPro" id="IPR004619">
    <property type="entry name" value="Type_III_PanK"/>
</dbReference>
<evidence type="ECO:0000256" key="8">
    <source>
        <dbReference type="ARBA" id="ARBA00022679"/>
    </source>
</evidence>
<dbReference type="PANTHER" id="PTHR34265">
    <property type="entry name" value="TYPE III PANTOTHENATE KINASE"/>
    <property type="match status" value="1"/>
</dbReference>
<keyword evidence="13 16" id="KW-0173">Coenzyme A biosynthesis</keyword>
<comment type="subcellular location">
    <subcellularLocation>
        <location evidence="3 16">Cytoplasm</location>
    </subcellularLocation>
</comment>
<keyword evidence="12 16" id="KW-0630">Potassium</keyword>
<dbReference type="GO" id="GO:0005524">
    <property type="term" value="F:ATP binding"/>
    <property type="evidence" value="ECO:0007669"/>
    <property type="project" value="UniProtKB-UniRule"/>
</dbReference>
<protein>
    <recommendedName>
        <fullName evidence="15 16">Type III pantothenate kinase</fullName>
        <ecNumber evidence="6 16">2.7.1.33</ecNumber>
    </recommendedName>
    <alternativeName>
        <fullName evidence="16">PanK-III</fullName>
    </alternativeName>
    <alternativeName>
        <fullName evidence="16">Pantothenic acid kinase</fullName>
    </alternativeName>
</protein>
<keyword evidence="10 16" id="KW-0418">Kinase</keyword>
<evidence type="ECO:0000256" key="7">
    <source>
        <dbReference type="ARBA" id="ARBA00022490"/>
    </source>
</evidence>
<dbReference type="Pfam" id="PF03309">
    <property type="entry name" value="Pan_kinase"/>
    <property type="match status" value="1"/>
</dbReference>
<dbReference type="OrthoDB" id="9804707at2"/>
<dbReference type="GO" id="GO:0005737">
    <property type="term" value="C:cytoplasm"/>
    <property type="evidence" value="ECO:0007669"/>
    <property type="project" value="UniProtKB-SubCell"/>
</dbReference>
<dbReference type="GO" id="GO:0046872">
    <property type="term" value="F:metal ion binding"/>
    <property type="evidence" value="ECO:0007669"/>
    <property type="project" value="UniProtKB-KW"/>
</dbReference>
<dbReference type="EMBL" id="CP036425">
    <property type="protein sequence ID" value="QDU32418.1"/>
    <property type="molecule type" value="Genomic_DNA"/>
</dbReference>
<evidence type="ECO:0000256" key="11">
    <source>
        <dbReference type="ARBA" id="ARBA00022840"/>
    </source>
</evidence>
<keyword evidence="8 16" id="KW-0808">Transferase</keyword>
<dbReference type="KEGG" id="pcor:KS4_04500"/>
<evidence type="ECO:0000256" key="6">
    <source>
        <dbReference type="ARBA" id="ARBA00012102"/>
    </source>
</evidence>
<feature type="binding site" evidence="16">
    <location>
        <position position="184"/>
    </location>
    <ligand>
        <name>substrate</name>
    </ligand>
</feature>
<evidence type="ECO:0000256" key="13">
    <source>
        <dbReference type="ARBA" id="ARBA00022993"/>
    </source>
</evidence>
<evidence type="ECO:0000256" key="9">
    <source>
        <dbReference type="ARBA" id="ARBA00022741"/>
    </source>
</evidence>
<sequence>MTKVNLLAVSVGNTRTRLGAFVDGDLVETATYVNGREAKLCDAMTHSFEQLRDKDDVVILMSSVNAAAEPQIEKLLKDNLGNVDIKHVERDIPIPIGRQLDPEAIVGEDRLLDAAAAYEVLKQACVIVDAGTAITVDFVDGAGTFHGGAIAPGAQLQLDSLHNRAAQLPELFIEKPIEAIGHNTIEAMRAGVFYGLRGMVHELVEKFAEETGQFPLVIATGGDANLLFRNYELVDRIVPNLTLNGIATTLRKALEAEEA</sequence>
<comment type="pathway">
    <text evidence="4 16">Cofactor biosynthesis; coenzyme A biosynthesis; CoA from (R)-pantothenate: step 1/5.</text>
</comment>
<evidence type="ECO:0000256" key="3">
    <source>
        <dbReference type="ARBA" id="ARBA00004496"/>
    </source>
</evidence>
<name>A0A517YQC0_9BACT</name>
<comment type="function">
    <text evidence="16">Catalyzes the phosphorylation of pantothenate (Pan), the first step in CoA biosynthesis.</text>
</comment>
<dbReference type="AlphaFoldDB" id="A0A517YQC0"/>
<reference evidence="17 18" key="1">
    <citation type="submission" date="2019-02" db="EMBL/GenBank/DDBJ databases">
        <title>Deep-cultivation of Planctomycetes and their phenomic and genomic characterization uncovers novel biology.</title>
        <authorList>
            <person name="Wiegand S."/>
            <person name="Jogler M."/>
            <person name="Boedeker C."/>
            <person name="Pinto D."/>
            <person name="Vollmers J."/>
            <person name="Rivas-Marin E."/>
            <person name="Kohn T."/>
            <person name="Peeters S.H."/>
            <person name="Heuer A."/>
            <person name="Rast P."/>
            <person name="Oberbeckmann S."/>
            <person name="Bunk B."/>
            <person name="Jeske O."/>
            <person name="Meyerdierks A."/>
            <person name="Storesund J.E."/>
            <person name="Kallscheuer N."/>
            <person name="Luecker S."/>
            <person name="Lage O.M."/>
            <person name="Pohl T."/>
            <person name="Merkel B.J."/>
            <person name="Hornburger P."/>
            <person name="Mueller R.-W."/>
            <person name="Bruemmer F."/>
            <person name="Labrenz M."/>
            <person name="Spormann A.M."/>
            <person name="Op den Camp H."/>
            <person name="Overmann J."/>
            <person name="Amann R."/>
            <person name="Jetten M.S.M."/>
            <person name="Mascher T."/>
            <person name="Medema M.H."/>
            <person name="Devos D.P."/>
            <person name="Kaster A.-K."/>
            <person name="Ovreas L."/>
            <person name="Rohde M."/>
            <person name="Galperin M.Y."/>
            <person name="Jogler C."/>
        </authorList>
    </citation>
    <scope>NUCLEOTIDE SEQUENCE [LARGE SCALE GENOMIC DNA]</scope>
    <source>
        <strain evidence="17 18">KS4</strain>
    </source>
</reference>
<comment type="similarity">
    <text evidence="14 16">Belongs to the type III pantothenate kinase family.</text>
</comment>
<gene>
    <name evidence="16 17" type="primary">coaX</name>
    <name evidence="17" type="ORF">KS4_04500</name>
</gene>
<dbReference type="RefSeq" id="WP_145073985.1">
    <property type="nucleotide sequence ID" value="NZ_CP036425.1"/>
</dbReference>
<evidence type="ECO:0000313" key="18">
    <source>
        <dbReference type="Proteomes" id="UP000317369"/>
    </source>
</evidence>
<feature type="binding site" evidence="16">
    <location>
        <position position="132"/>
    </location>
    <ligand>
        <name>ATP</name>
        <dbReference type="ChEBI" id="CHEBI:30616"/>
    </ligand>
</feature>
<evidence type="ECO:0000256" key="4">
    <source>
        <dbReference type="ARBA" id="ARBA00005225"/>
    </source>
</evidence>
<comment type="subunit">
    <text evidence="5 16">Homodimer.</text>
</comment>
<comment type="cofactor">
    <cofactor evidence="16">
        <name>NH4(+)</name>
        <dbReference type="ChEBI" id="CHEBI:28938"/>
    </cofactor>
    <cofactor evidence="16">
        <name>K(+)</name>
        <dbReference type="ChEBI" id="CHEBI:29103"/>
    </cofactor>
    <text evidence="16">A monovalent cation. Ammonium or potassium.</text>
</comment>
<feature type="binding site" evidence="16">
    <location>
        <begin position="10"/>
        <end position="17"/>
    </location>
    <ligand>
        <name>ATP</name>
        <dbReference type="ChEBI" id="CHEBI:30616"/>
    </ligand>
</feature>
<organism evidence="17 18">
    <name type="scientific">Poriferisphaera corsica</name>
    <dbReference type="NCBI Taxonomy" id="2528020"/>
    <lineage>
        <taxon>Bacteria</taxon>
        <taxon>Pseudomonadati</taxon>
        <taxon>Planctomycetota</taxon>
        <taxon>Phycisphaerae</taxon>
        <taxon>Phycisphaerales</taxon>
        <taxon>Phycisphaeraceae</taxon>
        <taxon>Poriferisphaera</taxon>
    </lineage>
</organism>
<evidence type="ECO:0000313" key="17">
    <source>
        <dbReference type="EMBL" id="QDU32418.1"/>
    </source>
</evidence>
<comment type="caution">
    <text evidence="16">Lacks conserved residue(s) required for the propagation of feature annotation.</text>
</comment>
<keyword evidence="7 16" id="KW-0963">Cytoplasm</keyword>
<feature type="binding site" evidence="16">
    <location>
        <begin position="107"/>
        <end position="110"/>
    </location>
    <ligand>
        <name>substrate</name>
    </ligand>
</feature>
<dbReference type="GO" id="GO:0004594">
    <property type="term" value="F:pantothenate kinase activity"/>
    <property type="evidence" value="ECO:0007669"/>
    <property type="project" value="UniProtKB-UniRule"/>
</dbReference>
<evidence type="ECO:0000256" key="12">
    <source>
        <dbReference type="ARBA" id="ARBA00022958"/>
    </source>
</evidence>
<evidence type="ECO:0000256" key="14">
    <source>
        <dbReference type="ARBA" id="ARBA00038036"/>
    </source>
</evidence>
<dbReference type="CDD" id="cd24015">
    <property type="entry name" value="ASKHA_NBD_PanK-III"/>
    <property type="match status" value="1"/>
</dbReference>
<feature type="active site" description="Proton acceptor" evidence="16">
    <location>
        <position position="109"/>
    </location>
</feature>
<dbReference type="Gene3D" id="3.30.420.40">
    <property type="match status" value="2"/>
</dbReference>
<proteinExistence type="inferred from homology"/>
<comment type="catalytic activity">
    <reaction evidence="1 16">
        <text>(R)-pantothenate + ATP = (R)-4'-phosphopantothenate + ADP + H(+)</text>
        <dbReference type="Rhea" id="RHEA:16373"/>
        <dbReference type="ChEBI" id="CHEBI:10986"/>
        <dbReference type="ChEBI" id="CHEBI:15378"/>
        <dbReference type="ChEBI" id="CHEBI:29032"/>
        <dbReference type="ChEBI" id="CHEBI:30616"/>
        <dbReference type="ChEBI" id="CHEBI:456216"/>
        <dbReference type="EC" id="2.7.1.33"/>
    </reaction>
</comment>
<evidence type="ECO:0000256" key="5">
    <source>
        <dbReference type="ARBA" id="ARBA00011738"/>
    </source>
</evidence>
<keyword evidence="16" id="KW-0479">Metal-binding</keyword>
<evidence type="ECO:0000256" key="1">
    <source>
        <dbReference type="ARBA" id="ARBA00001206"/>
    </source>
</evidence>
<dbReference type="PANTHER" id="PTHR34265:SF1">
    <property type="entry name" value="TYPE III PANTOTHENATE KINASE"/>
    <property type="match status" value="1"/>
</dbReference>
<dbReference type="UniPathway" id="UPA00241">
    <property type="reaction ID" value="UER00352"/>
</dbReference>
<dbReference type="InterPro" id="IPR043129">
    <property type="entry name" value="ATPase_NBD"/>
</dbReference>
<keyword evidence="9 16" id="KW-0547">Nucleotide-binding</keyword>
<evidence type="ECO:0000256" key="2">
    <source>
        <dbReference type="ARBA" id="ARBA00001958"/>
    </source>
</evidence>
<evidence type="ECO:0000256" key="10">
    <source>
        <dbReference type="ARBA" id="ARBA00022777"/>
    </source>
</evidence>
<keyword evidence="18" id="KW-1185">Reference proteome</keyword>
<dbReference type="GO" id="GO:0015937">
    <property type="term" value="P:coenzyme A biosynthetic process"/>
    <property type="evidence" value="ECO:0007669"/>
    <property type="project" value="UniProtKB-UniRule"/>
</dbReference>
<comment type="cofactor">
    <cofactor evidence="2">
        <name>K(+)</name>
        <dbReference type="ChEBI" id="CHEBI:29103"/>
    </cofactor>
</comment>